<keyword evidence="12" id="KW-1185">Reference proteome</keyword>
<keyword evidence="3" id="KW-0479">Metal-binding</keyword>
<name>A0ABT3QSC2_9HYPH</name>
<evidence type="ECO:0000313" key="12">
    <source>
        <dbReference type="Proteomes" id="UP001301216"/>
    </source>
</evidence>
<keyword evidence="7" id="KW-0067">ATP-binding</keyword>
<keyword evidence="2 11" id="KW-0436">Ligase</keyword>
<dbReference type="RefSeq" id="WP_265986207.1">
    <property type="nucleotide sequence ID" value="NZ_JAPHAV010000011.1"/>
</dbReference>
<proteinExistence type="inferred from homology"/>
<comment type="similarity">
    <text evidence="8">Belongs to the QueC family.</text>
</comment>
<evidence type="ECO:0000256" key="10">
    <source>
        <dbReference type="ARBA" id="ARBA00047890"/>
    </source>
</evidence>
<evidence type="ECO:0000256" key="8">
    <source>
        <dbReference type="ARBA" id="ARBA00037993"/>
    </source>
</evidence>
<dbReference type="SUPFAM" id="SSF52402">
    <property type="entry name" value="Adenine nucleotide alpha hydrolases-like"/>
    <property type="match status" value="1"/>
</dbReference>
<comment type="catalytic activity">
    <reaction evidence="10">
        <text>7-carboxy-7-carbaguanine + NH4(+) + 2 ATP = 7-cyano-7-carbaguanine + 2 AMP + 2 diphosphate + 2 H(+)</text>
        <dbReference type="Rhea" id="RHEA:27982"/>
        <dbReference type="ChEBI" id="CHEBI:15378"/>
        <dbReference type="ChEBI" id="CHEBI:28938"/>
        <dbReference type="ChEBI" id="CHEBI:30616"/>
        <dbReference type="ChEBI" id="CHEBI:33019"/>
        <dbReference type="ChEBI" id="CHEBI:45075"/>
        <dbReference type="ChEBI" id="CHEBI:61036"/>
        <dbReference type="ChEBI" id="CHEBI:456215"/>
        <dbReference type="EC" id="6.3.4.20"/>
    </reaction>
</comment>
<evidence type="ECO:0000256" key="6">
    <source>
        <dbReference type="ARBA" id="ARBA00022833"/>
    </source>
</evidence>
<keyword evidence="6" id="KW-0862">Zinc</keyword>
<evidence type="ECO:0000256" key="1">
    <source>
        <dbReference type="ARBA" id="ARBA00005061"/>
    </source>
</evidence>
<evidence type="ECO:0000256" key="5">
    <source>
        <dbReference type="ARBA" id="ARBA00022785"/>
    </source>
</evidence>
<dbReference type="Proteomes" id="UP001301216">
    <property type="component" value="Unassembled WGS sequence"/>
</dbReference>
<evidence type="ECO:0000256" key="2">
    <source>
        <dbReference type="ARBA" id="ARBA00022598"/>
    </source>
</evidence>
<dbReference type="EC" id="6.3.4.20" evidence="9"/>
<dbReference type="PANTHER" id="PTHR42914">
    <property type="entry name" value="7-CYANO-7-DEAZAGUANINE SYNTHASE"/>
    <property type="match status" value="1"/>
</dbReference>
<dbReference type="Pfam" id="PF06508">
    <property type="entry name" value="QueC"/>
    <property type="match status" value="1"/>
</dbReference>
<keyword evidence="4" id="KW-0547">Nucleotide-binding</keyword>
<evidence type="ECO:0000256" key="3">
    <source>
        <dbReference type="ARBA" id="ARBA00022723"/>
    </source>
</evidence>
<protein>
    <recommendedName>
        <fullName evidence="9">7-cyano-7-deazaguanine synthase</fullName>
        <ecNumber evidence="9">6.3.4.20</ecNumber>
    </recommendedName>
</protein>
<dbReference type="PANTHER" id="PTHR42914:SF1">
    <property type="entry name" value="7-CYANO-7-DEAZAGUANINE SYNTHASE"/>
    <property type="match status" value="1"/>
</dbReference>
<evidence type="ECO:0000256" key="7">
    <source>
        <dbReference type="ARBA" id="ARBA00022840"/>
    </source>
</evidence>
<comment type="caution">
    <text evidence="11">The sequence shown here is derived from an EMBL/GenBank/DDBJ whole genome shotgun (WGS) entry which is preliminary data.</text>
</comment>
<dbReference type="GO" id="GO:0016874">
    <property type="term" value="F:ligase activity"/>
    <property type="evidence" value="ECO:0007669"/>
    <property type="project" value="UniProtKB-KW"/>
</dbReference>
<evidence type="ECO:0000313" key="11">
    <source>
        <dbReference type="EMBL" id="MCX2698516.1"/>
    </source>
</evidence>
<comment type="pathway">
    <text evidence="1">Purine metabolism; 7-cyano-7-deazaguanine biosynthesis.</text>
</comment>
<dbReference type="Gene3D" id="3.40.50.620">
    <property type="entry name" value="HUPs"/>
    <property type="match status" value="1"/>
</dbReference>
<keyword evidence="5" id="KW-0671">Queuosine biosynthesis</keyword>
<evidence type="ECO:0000256" key="4">
    <source>
        <dbReference type="ARBA" id="ARBA00022741"/>
    </source>
</evidence>
<organism evidence="11 12">
    <name type="scientific">Ochrobactrum chromiisoli</name>
    <dbReference type="NCBI Taxonomy" id="2993941"/>
    <lineage>
        <taxon>Bacteria</taxon>
        <taxon>Pseudomonadati</taxon>
        <taxon>Pseudomonadota</taxon>
        <taxon>Alphaproteobacteria</taxon>
        <taxon>Hyphomicrobiales</taxon>
        <taxon>Brucellaceae</taxon>
        <taxon>Brucella/Ochrobactrum group</taxon>
        <taxon>Ochrobactrum</taxon>
    </lineage>
</organism>
<evidence type="ECO:0000256" key="9">
    <source>
        <dbReference type="ARBA" id="ARBA00039149"/>
    </source>
</evidence>
<reference evidence="11 12" key="1">
    <citation type="submission" date="2022-11" db="EMBL/GenBank/DDBJ databases">
        <title>Brucella sp. YY2X, whole genome shotgun sequencing project.</title>
        <authorList>
            <person name="Yang Y."/>
        </authorList>
    </citation>
    <scope>NUCLEOTIDE SEQUENCE [LARGE SCALE GENOMIC DNA]</scope>
    <source>
        <strain evidence="11 12">YY2X</strain>
    </source>
</reference>
<dbReference type="InterPro" id="IPR014729">
    <property type="entry name" value="Rossmann-like_a/b/a_fold"/>
</dbReference>
<dbReference type="InterPro" id="IPR018317">
    <property type="entry name" value="QueC"/>
</dbReference>
<accession>A0ABT3QSC2</accession>
<sequence>MSTIPTDVPAIRVAVIEPGRKPGDGWHSAEIGKAIVFKTEDLDDYRTKNWDSRVYDAMLLIAAVEYCDKALKRSGLRWARRFELMLPVHDVAYWQNLDVAGAIVGALKFLTGDEWNINFIAASVDVEHDYGRQSLLEWGDLGRTITPFSDGLDSRAVSAILGAKGRTDRLIRVRVGSKADDRPLRDRKKVPFLNIPFSVKMRHVGGIKESSVRSRGFKFTLLSAIAAYLVGTHDVAMPESGQGALGPTLVPTSHGYEDYRNHPRFLRKMEEVVQAIFHHPVCFRLPQLWSTKGQTLAAFAEIESNPDEWNKTRSCWQQSRNSSFDGERRHCGICAACMLRRLSFHSAGVSEPKENYIWEDLRAGEFAGGAVGGFTKVTRAMQRYGIAGALHLDHLAEMRFSPLHQPRVKRSAWQLADHLQISTGEAEERLFGLLEQHEREWKAFMKDLGPKSFIAQWLA</sequence>
<gene>
    <name evidence="11" type="ORF">OPR82_17445</name>
</gene>
<dbReference type="EMBL" id="JAPHAV010000011">
    <property type="protein sequence ID" value="MCX2698516.1"/>
    <property type="molecule type" value="Genomic_DNA"/>
</dbReference>